<organism evidence="4">
    <name type="scientific">Chromera velia CCMP2878</name>
    <dbReference type="NCBI Taxonomy" id="1169474"/>
    <lineage>
        <taxon>Eukaryota</taxon>
        <taxon>Sar</taxon>
        <taxon>Alveolata</taxon>
        <taxon>Colpodellida</taxon>
        <taxon>Chromeraceae</taxon>
        <taxon>Chromera</taxon>
    </lineage>
</organism>
<keyword evidence="1" id="KW-0378">Hydrolase</keyword>
<dbReference type="GO" id="GO:0016787">
    <property type="term" value="F:hydrolase activity"/>
    <property type="evidence" value="ECO:0007669"/>
    <property type="project" value="UniProtKB-KW"/>
</dbReference>
<dbReference type="SUPFAM" id="SSF55811">
    <property type="entry name" value="Nudix"/>
    <property type="match status" value="1"/>
</dbReference>
<feature type="region of interest" description="Disordered" evidence="2">
    <location>
        <begin position="387"/>
        <end position="406"/>
    </location>
</feature>
<feature type="domain" description="Nudix hydrolase" evidence="3">
    <location>
        <begin position="152"/>
        <end position="299"/>
    </location>
</feature>
<dbReference type="PROSITE" id="PS51462">
    <property type="entry name" value="NUDIX"/>
    <property type="match status" value="1"/>
</dbReference>
<gene>
    <name evidence="4" type="ORF">Cvel_8777</name>
</gene>
<sequence length="406" mass="43784">MPPSGADEVDYTETFWGSERQKDLSTLFGSSETAASFSKAGCVVVSMDKFSLHLSVGPSTTLPSQIDLAPCVEAACQWVQSGKVKSVQSVHLYYNLSDPVPGAAHAVSKFLSTPLGKKFTLRGSIRLSDTVVVCNWYLWCVPSVPDRVPQPYTHIGGAMGVLVSSDLHVLTVLENRSGRWAGIFRTPGGGVDLEENHIDCLCREVREEVGLHLEKTKLQPFLTGGYTARNARPGMIGDCLLTFVLLCGETSKQMGESMSKHLVSDADGEILGYSFLSVAALKEKNILSDPLAQSVGKGFSKAIQVPLQHCKEQYGLVAKVRGTRTEGMRDFAEGDGLAPPPSSSPSASPPAASISFQEEVIQMVCASFEKETGGTFQVAKALECRPNKETTAPEGPNSWKFSLRKF</sequence>
<dbReference type="VEuPathDB" id="CryptoDB:Cvel_8777"/>
<dbReference type="CDD" id="cd02883">
    <property type="entry name" value="NUDIX_Hydrolase"/>
    <property type="match status" value="1"/>
</dbReference>
<dbReference type="PROSITE" id="PS00893">
    <property type="entry name" value="NUDIX_BOX"/>
    <property type="match status" value="1"/>
</dbReference>
<evidence type="ECO:0000256" key="1">
    <source>
        <dbReference type="ARBA" id="ARBA00022801"/>
    </source>
</evidence>
<dbReference type="AlphaFoldDB" id="A0A0G4HVC7"/>
<feature type="region of interest" description="Disordered" evidence="2">
    <location>
        <begin position="329"/>
        <end position="352"/>
    </location>
</feature>
<protein>
    <recommendedName>
        <fullName evidence="3">Nudix hydrolase domain-containing protein</fullName>
    </recommendedName>
</protein>
<reference evidence="4" key="1">
    <citation type="submission" date="2014-11" db="EMBL/GenBank/DDBJ databases">
        <authorList>
            <person name="Otto D Thomas"/>
            <person name="Naeem Raeece"/>
        </authorList>
    </citation>
    <scope>NUCLEOTIDE SEQUENCE</scope>
</reference>
<dbReference type="EMBL" id="CDMZ01003997">
    <property type="protein sequence ID" value="CEM48327.1"/>
    <property type="molecule type" value="Genomic_DNA"/>
</dbReference>
<name>A0A0G4HVC7_9ALVE</name>
<dbReference type="Gene3D" id="3.90.79.10">
    <property type="entry name" value="Nucleoside Triphosphate Pyrophosphohydrolase"/>
    <property type="match status" value="1"/>
</dbReference>
<evidence type="ECO:0000259" key="3">
    <source>
        <dbReference type="PROSITE" id="PS51462"/>
    </source>
</evidence>
<dbReference type="InterPro" id="IPR015797">
    <property type="entry name" value="NUDIX_hydrolase-like_dom_sf"/>
</dbReference>
<evidence type="ECO:0000256" key="2">
    <source>
        <dbReference type="SAM" id="MobiDB-lite"/>
    </source>
</evidence>
<dbReference type="InterPro" id="IPR000086">
    <property type="entry name" value="NUDIX_hydrolase_dom"/>
</dbReference>
<accession>A0A0G4HVC7</accession>
<evidence type="ECO:0000313" key="4">
    <source>
        <dbReference type="EMBL" id="CEM48327.1"/>
    </source>
</evidence>
<proteinExistence type="predicted"/>
<dbReference type="Pfam" id="PF00293">
    <property type="entry name" value="NUDIX"/>
    <property type="match status" value="1"/>
</dbReference>
<dbReference type="InterPro" id="IPR020084">
    <property type="entry name" value="NUDIX_hydrolase_CS"/>
</dbReference>